<dbReference type="GO" id="GO:0016651">
    <property type="term" value="F:oxidoreductase activity, acting on NAD(P)H"/>
    <property type="evidence" value="ECO:0007669"/>
    <property type="project" value="InterPro"/>
</dbReference>
<keyword evidence="2" id="KW-0560">Oxidoreductase</keyword>
<comment type="similarity">
    <text evidence="1">Belongs to the zinc-containing alcohol dehydrogenase family.</text>
</comment>
<dbReference type="GeneID" id="5430728"/>
<dbReference type="PANTHER" id="PTHR45348">
    <property type="entry name" value="HYPOTHETICAL OXIDOREDUCTASE (EUROFUNG)"/>
    <property type="match status" value="1"/>
</dbReference>
<dbReference type="SMART" id="SM00829">
    <property type="entry name" value="PKS_ER"/>
    <property type="match status" value="1"/>
</dbReference>
<reference evidence="4 5" key="2">
    <citation type="journal article" date="2012" name="Eukaryot. Cell">
        <title>Genome update of Botrytis cinerea strains B05.10 and T4.</title>
        <authorList>
            <person name="Staats M."/>
            <person name="van Kan J.A."/>
        </authorList>
    </citation>
    <scope>NUCLEOTIDE SEQUENCE [LARGE SCALE GENOMIC DNA]</scope>
    <source>
        <strain evidence="4 5">B05.10</strain>
    </source>
</reference>
<dbReference type="SUPFAM" id="SSF50129">
    <property type="entry name" value="GroES-like"/>
    <property type="match status" value="1"/>
</dbReference>
<protein>
    <recommendedName>
        <fullName evidence="3">Enoyl reductase (ER) domain-containing protein</fullName>
    </recommendedName>
</protein>
<dbReference type="CDD" id="cd08249">
    <property type="entry name" value="enoyl_reductase_like"/>
    <property type="match status" value="1"/>
</dbReference>
<accession>A0A384K435</accession>
<dbReference type="InterPro" id="IPR020843">
    <property type="entry name" value="ER"/>
</dbReference>
<organism evidence="4 5">
    <name type="scientific">Botryotinia fuckeliana (strain B05.10)</name>
    <name type="common">Noble rot fungus</name>
    <name type="synonym">Botrytis cinerea</name>
    <dbReference type="NCBI Taxonomy" id="332648"/>
    <lineage>
        <taxon>Eukaryota</taxon>
        <taxon>Fungi</taxon>
        <taxon>Dikarya</taxon>
        <taxon>Ascomycota</taxon>
        <taxon>Pezizomycotina</taxon>
        <taxon>Leotiomycetes</taxon>
        <taxon>Helotiales</taxon>
        <taxon>Sclerotiniaceae</taxon>
        <taxon>Botrytis</taxon>
    </lineage>
</organism>
<evidence type="ECO:0000259" key="3">
    <source>
        <dbReference type="SMART" id="SM00829"/>
    </source>
</evidence>
<evidence type="ECO:0000313" key="5">
    <source>
        <dbReference type="Proteomes" id="UP000001798"/>
    </source>
</evidence>
<evidence type="ECO:0000256" key="2">
    <source>
        <dbReference type="ARBA" id="ARBA00023002"/>
    </source>
</evidence>
<dbReference type="InterPro" id="IPR013154">
    <property type="entry name" value="ADH-like_N"/>
</dbReference>
<gene>
    <name evidence="4" type="ORF">BCIN_14g05380</name>
</gene>
<dbReference type="OMA" id="NSVDWAK"/>
<dbReference type="InterPro" id="IPR011032">
    <property type="entry name" value="GroES-like_sf"/>
</dbReference>
<dbReference type="InterPro" id="IPR036291">
    <property type="entry name" value="NAD(P)-bd_dom_sf"/>
</dbReference>
<evidence type="ECO:0000256" key="1">
    <source>
        <dbReference type="ARBA" id="ARBA00008072"/>
    </source>
</evidence>
<dbReference type="KEGG" id="bfu:BCIN_14g05380"/>
<dbReference type="Gene3D" id="3.40.50.720">
    <property type="entry name" value="NAD(P)-binding Rossmann-like Domain"/>
    <property type="match status" value="1"/>
</dbReference>
<keyword evidence="5" id="KW-1185">Reference proteome</keyword>
<dbReference type="Pfam" id="PF08240">
    <property type="entry name" value="ADH_N"/>
    <property type="match status" value="1"/>
</dbReference>
<dbReference type="Gene3D" id="3.90.180.10">
    <property type="entry name" value="Medium-chain alcohol dehydrogenases, catalytic domain"/>
    <property type="match status" value="1"/>
</dbReference>
<dbReference type="PANTHER" id="PTHR45348:SF2">
    <property type="entry name" value="ZINC-TYPE ALCOHOL DEHYDROGENASE-LIKE PROTEIN C2E1P3.01"/>
    <property type="match status" value="1"/>
</dbReference>
<dbReference type="VEuPathDB" id="FungiDB:Bcin14g05380"/>
<dbReference type="SUPFAM" id="SSF51735">
    <property type="entry name" value="NAD(P)-binding Rossmann-fold domains"/>
    <property type="match status" value="1"/>
</dbReference>
<dbReference type="AlphaFoldDB" id="A0A384K435"/>
<name>A0A384K435_BOTFB</name>
<dbReference type="RefSeq" id="XP_001550230.1">
    <property type="nucleotide sequence ID" value="XM_001550180.2"/>
</dbReference>
<evidence type="ECO:0000313" key="4">
    <source>
        <dbReference type="EMBL" id="ATZ57394.1"/>
    </source>
</evidence>
<reference evidence="4 5" key="3">
    <citation type="journal article" date="2017" name="Mol. Plant Pathol.">
        <title>A gapless genome sequence of the fungus Botrytis cinerea.</title>
        <authorList>
            <person name="Van Kan J.A."/>
            <person name="Stassen J.H."/>
            <person name="Mosbach A."/>
            <person name="Van Der Lee T.A."/>
            <person name="Faino L."/>
            <person name="Farmer A.D."/>
            <person name="Papasotiriou D.G."/>
            <person name="Zhou S."/>
            <person name="Seidl M.F."/>
            <person name="Cottam E."/>
            <person name="Edel D."/>
            <person name="Hahn M."/>
            <person name="Schwartz D.C."/>
            <person name="Dietrich R.A."/>
            <person name="Widdison S."/>
            <person name="Scalliet G."/>
        </authorList>
    </citation>
    <scope>NUCLEOTIDE SEQUENCE [LARGE SCALE GENOMIC DNA]</scope>
    <source>
        <strain evidence="4 5">B05.10</strain>
    </source>
</reference>
<sequence length="373" mass="40333">MSPSITSPLNSALWLDRVGKLEVKSAPYTLPMKNEIVVKNRAIAMNPADWIKQDMGSFMFPWVRYPCILGYDISGEVVEIGPEVTRFKVGDRVVGTAMGLTESSNTPTESAFQLYTVLLDNMTSHIPRTLSYEQACVIPLGLSSAAAGLFQKDQLALELPSLSPKLTGETVLIWGGSTSVGINAIQLAVAAGYEVFSTSSPKNFDLLKKLGASQVFDYNSKTAIPDLINAFKGKTTAGAMSIGQGAADACMDILNKCKGRKFLSMITYPVSFPPPKRFVLPKVVYTFVPWIISNQIKKRIRGIDNKFVEGSTVATNSVGRAIFVDFLSDALEKGVFVAAPEAMVVGNGLESIEKGLEMQRKGVSARKVVISLS</sequence>
<reference evidence="4 5" key="1">
    <citation type="journal article" date="2011" name="PLoS Genet.">
        <title>Genomic analysis of the necrotrophic fungal pathogens Sclerotinia sclerotiorum and Botrytis cinerea.</title>
        <authorList>
            <person name="Amselem J."/>
            <person name="Cuomo C.A."/>
            <person name="van Kan J.A."/>
            <person name="Viaud M."/>
            <person name="Benito E.P."/>
            <person name="Couloux A."/>
            <person name="Coutinho P.M."/>
            <person name="de Vries R.P."/>
            <person name="Dyer P.S."/>
            <person name="Fillinger S."/>
            <person name="Fournier E."/>
            <person name="Gout L."/>
            <person name="Hahn M."/>
            <person name="Kohn L."/>
            <person name="Lapalu N."/>
            <person name="Plummer K.M."/>
            <person name="Pradier J.M."/>
            <person name="Quevillon E."/>
            <person name="Sharon A."/>
            <person name="Simon A."/>
            <person name="ten Have A."/>
            <person name="Tudzynski B."/>
            <person name="Tudzynski P."/>
            <person name="Wincker P."/>
            <person name="Andrew M."/>
            <person name="Anthouard V."/>
            <person name="Beever R.E."/>
            <person name="Beffa R."/>
            <person name="Benoit I."/>
            <person name="Bouzid O."/>
            <person name="Brault B."/>
            <person name="Chen Z."/>
            <person name="Choquer M."/>
            <person name="Collemare J."/>
            <person name="Cotton P."/>
            <person name="Danchin E.G."/>
            <person name="Da Silva C."/>
            <person name="Gautier A."/>
            <person name="Giraud C."/>
            <person name="Giraud T."/>
            <person name="Gonzalez C."/>
            <person name="Grossetete S."/>
            <person name="Guldener U."/>
            <person name="Henrissat B."/>
            <person name="Howlett B.J."/>
            <person name="Kodira C."/>
            <person name="Kretschmer M."/>
            <person name="Lappartient A."/>
            <person name="Leroch M."/>
            <person name="Levis C."/>
            <person name="Mauceli E."/>
            <person name="Neuveglise C."/>
            <person name="Oeser B."/>
            <person name="Pearson M."/>
            <person name="Poulain J."/>
            <person name="Poussereau N."/>
            <person name="Quesneville H."/>
            <person name="Rascle C."/>
            <person name="Schumacher J."/>
            <person name="Segurens B."/>
            <person name="Sexton A."/>
            <person name="Silva E."/>
            <person name="Sirven C."/>
            <person name="Soanes D.M."/>
            <person name="Talbot N.J."/>
            <person name="Templeton M."/>
            <person name="Yandava C."/>
            <person name="Yarden O."/>
            <person name="Zeng Q."/>
            <person name="Rollins J.A."/>
            <person name="Lebrun M.H."/>
            <person name="Dickman M."/>
        </authorList>
    </citation>
    <scope>NUCLEOTIDE SEQUENCE [LARGE SCALE GENOMIC DNA]</scope>
    <source>
        <strain evidence="4 5">B05.10</strain>
    </source>
</reference>
<dbReference type="OrthoDB" id="48317at2759"/>
<dbReference type="EMBL" id="CP009818">
    <property type="protein sequence ID" value="ATZ57394.1"/>
    <property type="molecule type" value="Genomic_DNA"/>
</dbReference>
<dbReference type="InterPro" id="IPR047122">
    <property type="entry name" value="Trans-enoyl_RdTase-like"/>
</dbReference>
<dbReference type="Proteomes" id="UP000001798">
    <property type="component" value="Chromosome 14"/>
</dbReference>
<proteinExistence type="inferred from homology"/>
<feature type="domain" description="Enoyl reductase (ER)" evidence="3">
    <location>
        <begin position="16"/>
        <end position="370"/>
    </location>
</feature>